<feature type="region of interest" description="Disordered" evidence="1">
    <location>
        <begin position="107"/>
        <end position="136"/>
    </location>
</feature>
<feature type="compositionally biased region" description="Low complexity" evidence="1">
    <location>
        <begin position="107"/>
        <end position="133"/>
    </location>
</feature>
<sequence length="234" mass="27255">MAKYTLELRTLENNLFDFDYPYYEEEAKCYFEEKFINHYYFHEIGFETIARFKQQLKAYFLRVMPYYQQLYEIELRCKDIDFMLNKDLKETFIRELEENEINNLLTSQNEVGNTSTNINNNESNNSNNNTKESSLADGVSSSKIADGYLTNSSQSTDVYDSNSSTISKTDNKSNLNINNTGDKNNKQKEKTELISQGNIGITSSAELKEKWQSCLNNIDEQIILGARSLFMYVY</sequence>
<evidence type="ECO:0000313" key="3">
    <source>
        <dbReference type="Proteomes" id="UP000228854"/>
    </source>
</evidence>
<dbReference type="Proteomes" id="UP000228854">
    <property type="component" value="Segment"/>
</dbReference>
<feature type="region of interest" description="Disordered" evidence="1">
    <location>
        <begin position="154"/>
        <end position="190"/>
    </location>
</feature>
<name>A0A2D0WXZ4_9CAUD</name>
<proteinExistence type="predicted"/>
<gene>
    <name evidence="2" type="ORF">CPS1_18</name>
</gene>
<keyword evidence="3" id="KW-1185">Reference proteome</keyword>
<accession>A0A2D0WXZ4</accession>
<evidence type="ECO:0000256" key="1">
    <source>
        <dbReference type="SAM" id="MobiDB-lite"/>
    </source>
</evidence>
<reference evidence="2 3" key="1">
    <citation type="submission" date="2017-04" db="EMBL/GenBank/DDBJ databases">
        <title>Complete genome sequences of Clostridium perfringens bacteriophage CPS1.</title>
        <authorList>
            <person name="Ha E."/>
            <person name="Ryu S."/>
        </authorList>
    </citation>
    <scope>NUCLEOTIDE SEQUENCE [LARGE SCALE GENOMIC DNA]</scope>
</reference>
<protein>
    <submittedName>
        <fullName evidence="2">Collar protein</fullName>
    </submittedName>
</protein>
<organism evidence="2 3">
    <name type="scientific">Clostridium phage CPS1</name>
    <dbReference type="NCBI Taxonomy" id="1983541"/>
    <lineage>
        <taxon>Viruses</taxon>
        <taxon>Duplodnaviria</taxon>
        <taxon>Heunggongvirae</taxon>
        <taxon>Uroviricota</taxon>
        <taxon>Caudoviricetes</taxon>
        <taxon>Guelinviridae</taxon>
        <taxon>Denniswatsonvirinae</taxon>
        <taxon>Gregsiragusavirus</taxon>
        <taxon>Gregsiragusavirus CPS1</taxon>
    </lineage>
</organism>
<evidence type="ECO:0000313" key="2">
    <source>
        <dbReference type="EMBL" id="ARW58308.1"/>
    </source>
</evidence>
<dbReference type="EMBL" id="KY996523">
    <property type="protein sequence ID" value="ARW58308.1"/>
    <property type="molecule type" value="Genomic_DNA"/>
</dbReference>
<feature type="compositionally biased region" description="Polar residues" evidence="1">
    <location>
        <begin position="154"/>
        <end position="182"/>
    </location>
</feature>